<evidence type="ECO:0000313" key="2">
    <source>
        <dbReference type="EMBL" id="MFC4220355.1"/>
    </source>
</evidence>
<proteinExistence type="predicted"/>
<reference evidence="3" key="1">
    <citation type="journal article" date="2019" name="Int. J. Syst. Evol. Microbiol.">
        <title>The Global Catalogue of Microorganisms (GCM) 10K type strain sequencing project: providing services to taxonomists for standard genome sequencing and annotation.</title>
        <authorList>
            <consortium name="The Broad Institute Genomics Platform"/>
            <consortium name="The Broad Institute Genome Sequencing Center for Infectious Disease"/>
            <person name="Wu L."/>
            <person name="Ma J."/>
        </authorList>
    </citation>
    <scope>NUCLEOTIDE SEQUENCE [LARGE SCALE GENOMIC DNA]</scope>
    <source>
        <strain evidence="3">CGMCC 1.15774</strain>
    </source>
</reference>
<evidence type="ECO:0008006" key="4">
    <source>
        <dbReference type="Google" id="ProtNLM"/>
    </source>
</evidence>
<evidence type="ECO:0000313" key="3">
    <source>
        <dbReference type="Proteomes" id="UP001595841"/>
    </source>
</evidence>
<evidence type="ECO:0000256" key="1">
    <source>
        <dbReference type="SAM" id="SignalP"/>
    </source>
</evidence>
<feature type="chain" id="PRO_5045062379" description="Outer membrane protein beta-barrel domain-containing protein" evidence="1">
    <location>
        <begin position="23"/>
        <end position="196"/>
    </location>
</feature>
<dbReference type="RefSeq" id="WP_379763854.1">
    <property type="nucleotide sequence ID" value="NZ_JBHSCL010000004.1"/>
</dbReference>
<accession>A0ABV8PMC1</accession>
<name>A0ABV8PMC1_9FLAO</name>
<gene>
    <name evidence="2" type="ORF">ACFOWS_09430</name>
</gene>
<dbReference type="EMBL" id="JBHSCL010000004">
    <property type="protein sequence ID" value="MFC4220355.1"/>
    <property type="molecule type" value="Genomic_DNA"/>
</dbReference>
<sequence length="196" mass="21911">MRTTIIALFLCAIVIQSSWSQANDGNHRNFPLIISIEFHSLSLPFKNKKNLFKNIGIGLGTEVSHNGNRNWVQQFKMTWYGNKSVGGGLLLHTQAVWRPDVVNDAFSEIKLGVGYLYAKRPKEGYRPTKSGWKSAGKKGKGMLVIPVGIGLGYDTYDAGTYVSPFANYQFLLATNYNESMPVVPFTLLEFGSRIHF</sequence>
<protein>
    <recommendedName>
        <fullName evidence="4">Outer membrane protein beta-barrel domain-containing protein</fullName>
    </recommendedName>
</protein>
<comment type="caution">
    <text evidence="2">The sequence shown here is derived from an EMBL/GenBank/DDBJ whole genome shotgun (WGS) entry which is preliminary data.</text>
</comment>
<keyword evidence="3" id="KW-1185">Reference proteome</keyword>
<dbReference type="Proteomes" id="UP001595841">
    <property type="component" value="Unassembled WGS sequence"/>
</dbReference>
<feature type="signal peptide" evidence="1">
    <location>
        <begin position="1"/>
        <end position="22"/>
    </location>
</feature>
<organism evidence="2 3">
    <name type="scientific">Flagellimonas marina</name>
    <dbReference type="NCBI Taxonomy" id="1775168"/>
    <lineage>
        <taxon>Bacteria</taxon>
        <taxon>Pseudomonadati</taxon>
        <taxon>Bacteroidota</taxon>
        <taxon>Flavobacteriia</taxon>
        <taxon>Flavobacteriales</taxon>
        <taxon>Flavobacteriaceae</taxon>
        <taxon>Flagellimonas</taxon>
    </lineage>
</organism>
<keyword evidence="1" id="KW-0732">Signal</keyword>